<dbReference type="STRING" id="1108050.A0A0B7FEQ3"/>
<dbReference type="InterPro" id="IPR029058">
    <property type="entry name" value="AB_hydrolase_fold"/>
</dbReference>
<dbReference type="EMBL" id="LN679117">
    <property type="protein sequence ID" value="CEL54668.1"/>
    <property type="molecule type" value="Genomic_DNA"/>
</dbReference>
<sequence>MPGQYHTRGITMHSLIKIIIHKRESQLTNAKSANLRRPNYEENSVKSCCSCLDIHPAHQIMIFSSFLTALVLAGLSSAKPTPRAECSALHLIFAAGTGEEGLGLAGTPFSEALAAAIPGTTTYALPYDTSVEYDTTLVAAANSVQQYFAAQSAACPNQKFAFGGYSKGAMVVHRTTLPDAIKSKITAVVVFGDPYLKYQTEEFESAWPINSAVVNLQPGNTTVAGETVASFCNTGDIICDLMGGEVEPHLAYGTDGSTTKAAAFVKGVYSS</sequence>
<dbReference type="InterPro" id="IPR000675">
    <property type="entry name" value="Cutinase/axe"/>
</dbReference>
<keyword evidence="1" id="KW-0378">Hydrolase</keyword>
<evidence type="ECO:0000256" key="1">
    <source>
        <dbReference type="ARBA" id="ARBA00022801"/>
    </source>
</evidence>
<evidence type="ECO:0000313" key="3">
    <source>
        <dbReference type="EMBL" id="CEL54668.1"/>
    </source>
</evidence>
<dbReference type="AlphaFoldDB" id="A0A0B7FEQ3"/>
<dbReference type="Proteomes" id="UP000059188">
    <property type="component" value="Unassembled WGS sequence"/>
</dbReference>
<keyword evidence="2" id="KW-1015">Disulfide bond</keyword>
<keyword evidence="4" id="KW-1185">Reference proteome</keyword>
<evidence type="ECO:0000313" key="4">
    <source>
        <dbReference type="Proteomes" id="UP000059188"/>
    </source>
</evidence>
<dbReference type="PANTHER" id="PTHR33630">
    <property type="entry name" value="CUTINASE RV1984C-RELATED-RELATED"/>
    <property type="match status" value="1"/>
</dbReference>
<protein>
    <submittedName>
        <fullName evidence="3">Cutinase</fullName>
    </submittedName>
</protein>
<dbReference type="GO" id="GO:0052689">
    <property type="term" value="F:carboxylic ester hydrolase activity"/>
    <property type="evidence" value="ECO:0007669"/>
    <property type="project" value="UniProtKB-ARBA"/>
</dbReference>
<reference evidence="3 4" key="1">
    <citation type="submission" date="2014-11" db="EMBL/GenBank/DDBJ databases">
        <authorList>
            <person name="Wibberg Daniel"/>
        </authorList>
    </citation>
    <scope>NUCLEOTIDE SEQUENCE [LARGE SCALE GENOMIC DNA]</scope>
    <source>
        <strain evidence="3">Rhizoctonia solani AG1-IB 7/3/14</strain>
    </source>
</reference>
<dbReference type="Pfam" id="PF01083">
    <property type="entry name" value="Cutinase"/>
    <property type="match status" value="1"/>
</dbReference>
<dbReference type="SUPFAM" id="SSF53474">
    <property type="entry name" value="alpha/beta-Hydrolases"/>
    <property type="match status" value="1"/>
</dbReference>
<dbReference type="OrthoDB" id="2586582at2759"/>
<proteinExistence type="predicted"/>
<gene>
    <name evidence="3" type="ORF">RSOLAG1IB_07202</name>
</gene>
<dbReference type="SMART" id="SM01110">
    <property type="entry name" value="Cutinase"/>
    <property type="match status" value="1"/>
</dbReference>
<accession>A0A0B7FEQ3</accession>
<organism evidence="3 4">
    <name type="scientific">Thanatephorus cucumeris (strain AG1-IB / isolate 7/3/14)</name>
    <name type="common">Lettuce bottom rot fungus</name>
    <name type="synonym">Rhizoctonia solani</name>
    <dbReference type="NCBI Taxonomy" id="1108050"/>
    <lineage>
        <taxon>Eukaryota</taxon>
        <taxon>Fungi</taxon>
        <taxon>Dikarya</taxon>
        <taxon>Basidiomycota</taxon>
        <taxon>Agaricomycotina</taxon>
        <taxon>Agaricomycetes</taxon>
        <taxon>Cantharellales</taxon>
        <taxon>Ceratobasidiaceae</taxon>
        <taxon>Rhizoctonia</taxon>
        <taxon>Rhizoctonia solani AG-1</taxon>
    </lineage>
</organism>
<dbReference type="Gene3D" id="3.40.50.1820">
    <property type="entry name" value="alpha/beta hydrolase"/>
    <property type="match status" value="1"/>
</dbReference>
<evidence type="ECO:0000256" key="2">
    <source>
        <dbReference type="ARBA" id="ARBA00023157"/>
    </source>
</evidence>
<dbReference type="PANTHER" id="PTHR33630:SF9">
    <property type="entry name" value="CUTINASE 4"/>
    <property type="match status" value="1"/>
</dbReference>
<name>A0A0B7FEQ3_THACB</name>